<sequence>MASILTNTSAIASIDRLRGLDRSLNTTENRISSGLRVGSASDNAAYWSITTTMRSDDKALAAVKDAIALGAASADTAYIGMNQAIDVMSEYKAKLIAAREPGLDRDKINAELTELREQMRTIAEGASFNGENWLVTQNGNTETDRKLVGSFIRGEDGQVRVGEITYSKGSAGTPNRLIDETGPGTFGILTQPGLASGWDTHMSGYVFMTGKDAWPSARLMEVDNSTSNEDIDIMISGTEYMMQLMTDAAADLGAISSRLELQTEFVQDIRDASNRGVGKLRDAELNLESTRLKAMQTQQQLSIQALSIANSNGDNLLSLYR</sequence>
<feature type="domain" description="Flagellin N-terminal" evidence="4">
    <location>
        <begin position="4"/>
        <end position="135"/>
    </location>
</feature>
<keyword evidence="3" id="KW-0964">Secreted</keyword>
<name>A0ABT8YJX8_9HYPH</name>
<keyword evidence="6" id="KW-0282">Flagellum</keyword>
<accession>A0ABT8YJX8</accession>
<dbReference type="Gene3D" id="1.20.1330.10">
    <property type="entry name" value="f41 fragment of flagellin, N-terminal domain"/>
    <property type="match status" value="1"/>
</dbReference>
<feature type="domain" description="Flagellin C-terminal" evidence="5">
    <location>
        <begin position="239"/>
        <end position="319"/>
    </location>
</feature>
<comment type="similarity">
    <text evidence="1 3">Belongs to the bacterial flagellin family.</text>
</comment>
<dbReference type="Pfam" id="PF00700">
    <property type="entry name" value="Flagellin_C"/>
    <property type="match status" value="1"/>
</dbReference>
<dbReference type="InterPro" id="IPR046358">
    <property type="entry name" value="Flagellin_C"/>
</dbReference>
<evidence type="ECO:0000256" key="2">
    <source>
        <dbReference type="ARBA" id="ARBA00023143"/>
    </source>
</evidence>
<proteinExistence type="inferred from homology"/>
<dbReference type="InterPro" id="IPR001492">
    <property type="entry name" value="Flagellin"/>
</dbReference>
<dbReference type="PANTHER" id="PTHR42792">
    <property type="entry name" value="FLAGELLIN"/>
    <property type="match status" value="1"/>
</dbReference>
<dbReference type="EMBL" id="JAUOZU010000006">
    <property type="protein sequence ID" value="MDO6963972.1"/>
    <property type="molecule type" value="Genomic_DNA"/>
</dbReference>
<keyword evidence="2 3" id="KW-0975">Bacterial flagellum</keyword>
<keyword evidence="6" id="KW-0966">Cell projection</keyword>
<dbReference type="Pfam" id="PF00669">
    <property type="entry name" value="Flagellin_N"/>
    <property type="match status" value="1"/>
</dbReference>
<evidence type="ECO:0000259" key="5">
    <source>
        <dbReference type="Pfam" id="PF00700"/>
    </source>
</evidence>
<evidence type="ECO:0000313" key="6">
    <source>
        <dbReference type="EMBL" id="MDO6963972.1"/>
    </source>
</evidence>
<dbReference type="Proteomes" id="UP001174932">
    <property type="component" value="Unassembled WGS sequence"/>
</dbReference>
<comment type="subcellular location">
    <subcellularLocation>
        <location evidence="3">Secreted</location>
    </subcellularLocation>
    <subcellularLocation>
        <location evidence="3">Bacterial flagellum</location>
    </subcellularLocation>
</comment>
<dbReference type="PANTHER" id="PTHR42792:SF2">
    <property type="entry name" value="FLAGELLIN"/>
    <property type="match status" value="1"/>
</dbReference>
<evidence type="ECO:0000259" key="4">
    <source>
        <dbReference type="Pfam" id="PF00669"/>
    </source>
</evidence>
<dbReference type="InterPro" id="IPR001029">
    <property type="entry name" value="Flagellin_N"/>
</dbReference>
<dbReference type="SUPFAM" id="SSF64518">
    <property type="entry name" value="Phase 1 flagellin"/>
    <property type="match status" value="1"/>
</dbReference>
<evidence type="ECO:0000313" key="7">
    <source>
        <dbReference type="Proteomes" id="UP001174932"/>
    </source>
</evidence>
<protein>
    <recommendedName>
        <fullName evidence="3">Flagellin</fullName>
    </recommendedName>
</protein>
<reference evidence="6" key="1">
    <citation type="journal article" date="2015" name="Int. J. Syst. Evol. Microbiol.">
        <title>Rhizobium alvei sp. nov., isolated from a freshwater river.</title>
        <authorList>
            <person name="Sheu S.Y."/>
            <person name="Huang H.W."/>
            <person name="Young C.C."/>
            <person name="Chen W.M."/>
        </authorList>
    </citation>
    <scope>NUCLEOTIDE SEQUENCE</scope>
    <source>
        <strain evidence="6">TNR-22</strain>
    </source>
</reference>
<evidence type="ECO:0000256" key="3">
    <source>
        <dbReference type="RuleBase" id="RU362073"/>
    </source>
</evidence>
<organism evidence="6 7">
    <name type="scientific">Rhizobium alvei</name>
    <dbReference type="NCBI Taxonomy" id="1132659"/>
    <lineage>
        <taxon>Bacteria</taxon>
        <taxon>Pseudomonadati</taxon>
        <taxon>Pseudomonadota</taxon>
        <taxon>Alphaproteobacteria</taxon>
        <taxon>Hyphomicrobiales</taxon>
        <taxon>Rhizobiaceae</taxon>
        <taxon>Rhizobium/Agrobacterium group</taxon>
        <taxon>Rhizobium</taxon>
    </lineage>
</organism>
<gene>
    <name evidence="6" type="ORF">Q4481_08380</name>
</gene>
<keyword evidence="7" id="KW-1185">Reference proteome</keyword>
<reference evidence="6" key="2">
    <citation type="submission" date="2023-07" db="EMBL/GenBank/DDBJ databases">
        <authorList>
            <person name="Shen H."/>
        </authorList>
    </citation>
    <scope>NUCLEOTIDE SEQUENCE</scope>
    <source>
        <strain evidence="6">TNR-22</strain>
    </source>
</reference>
<evidence type="ECO:0000256" key="1">
    <source>
        <dbReference type="ARBA" id="ARBA00005709"/>
    </source>
</evidence>
<keyword evidence="6" id="KW-0969">Cilium</keyword>
<comment type="function">
    <text evidence="3">Flagellin is the subunit protein which polymerizes to form the filaments of bacterial flagella.</text>
</comment>
<comment type="caution">
    <text evidence="6">The sequence shown here is derived from an EMBL/GenBank/DDBJ whole genome shotgun (WGS) entry which is preliminary data.</text>
</comment>